<dbReference type="OrthoDB" id="8770688at2"/>
<dbReference type="SUPFAM" id="SSF53822">
    <property type="entry name" value="Periplasmic binding protein-like I"/>
    <property type="match status" value="1"/>
</dbReference>
<dbReference type="PANTHER" id="PTHR30146:SF131">
    <property type="entry name" value="LACI FAMILY DNA-BINDING TRANSCRIPTIONAL REGULATOR"/>
    <property type="match status" value="1"/>
</dbReference>
<dbReference type="Gene3D" id="3.40.50.2300">
    <property type="match status" value="2"/>
</dbReference>
<dbReference type="CDD" id="cd01392">
    <property type="entry name" value="HTH_LacI"/>
    <property type="match status" value="1"/>
</dbReference>
<evidence type="ECO:0000256" key="3">
    <source>
        <dbReference type="ARBA" id="ARBA00023163"/>
    </source>
</evidence>
<organism evidence="5 6">
    <name type="scientific">Albidiferax ferrireducens (strain ATCC BAA-621 / DSM 15236 / T118)</name>
    <name type="common">Rhodoferax ferrireducens</name>
    <dbReference type="NCBI Taxonomy" id="338969"/>
    <lineage>
        <taxon>Bacteria</taxon>
        <taxon>Pseudomonadati</taxon>
        <taxon>Pseudomonadota</taxon>
        <taxon>Betaproteobacteria</taxon>
        <taxon>Burkholderiales</taxon>
        <taxon>Comamonadaceae</taxon>
        <taxon>Rhodoferax</taxon>
    </lineage>
</organism>
<dbReference type="KEGG" id="rfr:Rfer_1112"/>
<dbReference type="SMART" id="SM00354">
    <property type="entry name" value="HTH_LACI"/>
    <property type="match status" value="1"/>
</dbReference>
<sequence>MTTIKDVARLAGVGVGTASRVVSGKGSVAPATAERVRKAIAELEFRPSHAARSLLSGSSQMIGVYIPVLKGTFYTPILQVIDTELRTAGHHMVVAFGCGDGDARRQAIEGIDFLIERGCDGLVVMSNALRDEDIGALGPNQSRLVVLNHSFDGIADHCFTADHKLGGMLAAQTLLELRHRRFAVIAGPSTSPDNVARVSGFMSELTRHGIEASQVLTLQSDFSPEGGWTSARALLASGHEFTALFCANDEMAVGALSYFQQAGISVPGAVSVLGYDDTHSAEYSAPRLTSIHIPWSDITLNGLHWLLNQCYGTTHPVVRVFPISVTWRASVAIAAA</sequence>
<keyword evidence="1" id="KW-0805">Transcription regulation</keyword>
<dbReference type="Pfam" id="PF13377">
    <property type="entry name" value="Peripla_BP_3"/>
    <property type="match status" value="1"/>
</dbReference>
<dbReference type="InterPro" id="IPR046335">
    <property type="entry name" value="LacI/GalR-like_sensor"/>
</dbReference>
<evidence type="ECO:0000313" key="5">
    <source>
        <dbReference type="EMBL" id="ABD68853.1"/>
    </source>
</evidence>
<dbReference type="GO" id="GO:0000976">
    <property type="term" value="F:transcription cis-regulatory region binding"/>
    <property type="evidence" value="ECO:0007669"/>
    <property type="project" value="TreeGrafter"/>
</dbReference>
<evidence type="ECO:0000259" key="4">
    <source>
        <dbReference type="PROSITE" id="PS50932"/>
    </source>
</evidence>
<dbReference type="RefSeq" id="WP_011463422.1">
    <property type="nucleotide sequence ID" value="NC_007908.1"/>
</dbReference>
<accession>Q21ZF0</accession>
<dbReference type="STRING" id="338969.Rfer_1112"/>
<dbReference type="EMBL" id="CP000267">
    <property type="protein sequence ID" value="ABD68853.1"/>
    <property type="molecule type" value="Genomic_DNA"/>
</dbReference>
<reference evidence="6" key="1">
    <citation type="submission" date="2006-02" db="EMBL/GenBank/DDBJ databases">
        <title>Complete sequence of chromosome of Rhodoferax ferrireducens DSM 15236.</title>
        <authorList>
            <person name="Copeland A."/>
            <person name="Lucas S."/>
            <person name="Lapidus A."/>
            <person name="Barry K."/>
            <person name="Detter J.C."/>
            <person name="Glavina del Rio T."/>
            <person name="Hammon N."/>
            <person name="Israni S."/>
            <person name="Pitluck S."/>
            <person name="Brettin T."/>
            <person name="Bruce D."/>
            <person name="Han C."/>
            <person name="Tapia R."/>
            <person name="Gilna P."/>
            <person name="Kiss H."/>
            <person name="Schmutz J."/>
            <person name="Larimer F."/>
            <person name="Land M."/>
            <person name="Kyrpides N."/>
            <person name="Ivanova N."/>
            <person name="Richardson P."/>
        </authorList>
    </citation>
    <scope>NUCLEOTIDE SEQUENCE [LARGE SCALE GENOMIC DNA]</scope>
    <source>
        <strain evidence="6">ATCC BAA-621 / DSM 15236 / T118</strain>
    </source>
</reference>
<dbReference type="InterPro" id="IPR000843">
    <property type="entry name" value="HTH_LacI"/>
</dbReference>
<keyword evidence="6" id="KW-1185">Reference proteome</keyword>
<keyword evidence="2" id="KW-0238">DNA-binding</keyword>
<dbReference type="PANTHER" id="PTHR30146">
    <property type="entry name" value="LACI-RELATED TRANSCRIPTIONAL REPRESSOR"/>
    <property type="match status" value="1"/>
</dbReference>
<dbReference type="AlphaFoldDB" id="Q21ZF0"/>
<dbReference type="InterPro" id="IPR010982">
    <property type="entry name" value="Lambda_DNA-bd_dom_sf"/>
</dbReference>
<dbReference type="InterPro" id="IPR028082">
    <property type="entry name" value="Peripla_BP_I"/>
</dbReference>
<evidence type="ECO:0000313" key="6">
    <source>
        <dbReference type="Proteomes" id="UP000008332"/>
    </source>
</evidence>
<dbReference type="SUPFAM" id="SSF47413">
    <property type="entry name" value="lambda repressor-like DNA-binding domains"/>
    <property type="match status" value="1"/>
</dbReference>
<dbReference type="Proteomes" id="UP000008332">
    <property type="component" value="Chromosome"/>
</dbReference>
<dbReference type="PROSITE" id="PS00356">
    <property type="entry name" value="HTH_LACI_1"/>
    <property type="match status" value="1"/>
</dbReference>
<dbReference type="Pfam" id="PF00356">
    <property type="entry name" value="LacI"/>
    <property type="match status" value="1"/>
</dbReference>
<dbReference type="Gene3D" id="1.10.260.40">
    <property type="entry name" value="lambda repressor-like DNA-binding domains"/>
    <property type="match status" value="1"/>
</dbReference>
<proteinExistence type="predicted"/>
<evidence type="ECO:0000256" key="2">
    <source>
        <dbReference type="ARBA" id="ARBA00023125"/>
    </source>
</evidence>
<dbReference type="HOGENOM" id="CLU_037628_6_1_4"/>
<protein>
    <submittedName>
        <fullName evidence="5">Transcriptional regulator, LacI family</fullName>
    </submittedName>
</protein>
<dbReference type="PROSITE" id="PS50932">
    <property type="entry name" value="HTH_LACI_2"/>
    <property type="match status" value="1"/>
</dbReference>
<feature type="domain" description="HTH lacI-type" evidence="4">
    <location>
        <begin position="2"/>
        <end position="56"/>
    </location>
</feature>
<dbReference type="eggNOG" id="COG1609">
    <property type="taxonomic scope" value="Bacteria"/>
</dbReference>
<evidence type="ECO:0000256" key="1">
    <source>
        <dbReference type="ARBA" id="ARBA00023015"/>
    </source>
</evidence>
<dbReference type="GO" id="GO:0003700">
    <property type="term" value="F:DNA-binding transcription factor activity"/>
    <property type="evidence" value="ECO:0007669"/>
    <property type="project" value="TreeGrafter"/>
</dbReference>
<gene>
    <name evidence="5" type="ordered locus">Rfer_1112</name>
</gene>
<keyword evidence="3" id="KW-0804">Transcription</keyword>
<name>Q21ZF0_ALBFT</name>